<feature type="coiled-coil region" evidence="1">
    <location>
        <begin position="680"/>
        <end position="742"/>
    </location>
</feature>
<organism evidence="3 4">
    <name type="scientific">Cryptococcus deuterogattii Ram5</name>
    <dbReference type="NCBI Taxonomy" id="1296110"/>
    <lineage>
        <taxon>Eukaryota</taxon>
        <taxon>Fungi</taxon>
        <taxon>Dikarya</taxon>
        <taxon>Basidiomycota</taxon>
        <taxon>Agaricomycotina</taxon>
        <taxon>Tremellomycetes</taxon>
        <taxon>Tremellales</taxon>
        <taxon>Cryptococcaceae</taxon>
        <taxon>Cryptococcus</taxon>
        <taxon>Cryptococcus gattii species complex</taxon>
    </lineage>
</organism>
<keyword evidence="1" id="KW-0175">Coiled coil</keyword>
<feature type="compositionally biased region" description="Low complexity" evidence="2">
    <location>
        <begin position="175"/>
        <end position="185"/>
    </location>
</feature>
<dbReference type="GO" id="GO:0030705">
    <property type="term" value="P:cytoskeleton-dependent intracellular transport"/>
    <property type="evidence" value="ECO:0007669"/>
    <property type="project" value="TreeGrafter"/>
</dbReference>
<evidence type="ECO:0000313" key="4">
    <source>
        <dbReference type="Proteomes" id="UP000053392"/>
    </source>
</evidence>
<evidence type="ECO:0000256" key="2">
    <source>
        <dbReference type="SAM" id="MobiDB-lite"/>
    </source>
</evidence>
<feature type="region of interest" description="Disordered" evidence="2">
    <location>
        <begin position="309"/>
        <end position="329"/>
    </location>
</feature>
<dbReference type="Gene3D" id="1.10.418.10">
    <property type="entry name" value="Calponin-like domain"/>
    <property type="match status" value="1"/>
</dbReference>
<accession>A0A0D0USS9</accession>
<dbReference type="GO" id="GO:0005737">
    <property type="term" value="C:cytoplasm"/>
    <property type="evidence" value="ECO:0007669"/>
    <property type="project" value="TreeGrafter"/>
</dbReference>
<sequence length="801" mass="89980">MSRQEKDALVAYVNSFKLSKPVTDFAQLADGKALMERLDTFQECARQRRNLPSLLIRELGTSNEFLVRQHRKRLYRLLLSFPLPAPHPSSLSLSNLSDPPFSTIAKTPTMKEGVQGLLQICRFCLAASVWAPGNEKVIMRIQKLKEEHMAELMKSIEAITATLPAEHQRQDSGTSSLRPSPDLSYSPPPSGLREERDKLLQENDDLRTKCERMMEQVADLTSKLEEAKEEHENALERLSRGETPGAGLRSSQAAGASEVERLRADLLKAEETLAKAEEDLEKQTTSVSELTKQAPTYCRKITEKRKCNRKVPEEARGERQSPKGITQENASLVNTNSSLEADLKKAAAVKSLLDNYKSQIDSLEKQTANQATEITELNHQLEVTQHQLESLQSTYEQNQEELQLSQEKLREIELTGVIPPNGEGLKRSAFGLEAPGDISLGDELGEFSDDGSRETKTDLRLKIKSLQRELSDLQSSAPESHRLIMLETLLADANKSKDRYQADYLKAHKESLRLSAALETIREGRGGDISQTSAALKQRLDEVLEERDALLKERQELEVAKEEAEKALAVAKVDLSLVGKDQRDIIASLREGIEKDASNLEKEVTELKEQIEALREKDRQNLEEIKILLKDKVNLQTVSIDQSEKALEKEKEFGELKASMSASGVSAEAQQRLLGLYERNIKLSAEVKDLQDKLDVLSTSGGTHTFEHSPFEQAQIAYEKQITSLQEEITKLKESKATLKKQYDLEQQLMLTAWHDLGQKMVRGHLHVAMSGAKRSQAKPMPNGWLGRQRRIQENAGYARI</sequence>
<dbReference type="PANTHER" id="PTHR18947:SF28">
    <property type="entry name" value="GIRDIN, ISOFORM A"/>
    <property type="match status" value="1"/>
</dbReference>
<dbReference type="Proteomes" id="UP000053392">
    <property type="component" value="Unassembled WGS sequence"/>
</dbReference>
<dbReference type="SUPFAM" id="SSF116907">
    <property type="entry name" value="Hook domain"/>
    <property type="match status" value="1"/>
</dbReference>
<feature type="coiled-coil region" evidence="1">
    <location>
        <begin position="533"/>
        <end position="628"/>
    </location>
</feature>
<feature type="compositionally biased region" description="Basic and acidic residues" evidence="2">
    <location>
        <begin position="225"/>
        <end position="240"/>
    </location>
</feature>
<dbReference type="HOGENOM" id="CLU_017588_0_0_1"/>
<proteinExistence type="predicted"/>
<reference evidence="3 4" key="1">
    <citation type="submission" date="2015-01" db="EMBL/GenBank/DDBJ databases">
        <title>The Genome Sequence of Cryptococcus gattii Ram5.</title>
        <authorList>
            <consortium name="The Broad Institute Genomics Platform"/>
            <person name="Cuomo C."/>
            <person name="Litvintseva A."/>
            <person name="Chen Y."/>
            <person name="Heitman J."/>
            <person name="Sun S."/>
            <person name="Springer D."/>
            <person name="Dromer F."/>
            <person name="Young S."/>
            <person name="Zeng Q."/>
            <person name="Gargeya S."/>
            <person name="Abouelleil A."/>
            <person name="Alvarado L."/>
            <person name="Chapman S.B."/>
            <person name="Gainer-Dewar J."/>
            <person name="Goldberg J."/>
            <person name="Griggs A."/>
            <person name="Gujja S."/>
            <person name="Hansen M."/>
            <person name="Howarth C."/>
            <person name="Imamovic A."/>
            <person name="Larimer J."/>
            <person name="Murphy C."/>
            <person name="Naylor J."/>
            <person name="Pearson M."/>
            <person name="Priest M."/>
            <person name="Roberts A."/>
            <person name="Saif S."/>
            <person name="Shea T."/>
            <person name="Sykes S."/>
            <person name="Wortman J."/>
            <person name="Nusbaum C."/>
            <person name="Birren B."/>
        </authorList>
    </citation>
    <scope>NUCLEOTIDE SEQUENCE [LARGE SCALE GENOMIC DNA]</scope>
    <source>
        <strain evidence="3 4">Ram5</strain>
    </source>
</reference>
<dbReference type="GO" id="GO:0008017">
    <property type="term" value="F:microtubule binding"/>
    <property type="evidence" value="ECO:0007669"/>
    <property type="project" value="TreeGrafter"/>
</dbReference>
<evidence type="ECO:0000313" key="3">
    <source>
        <dbReference type="EMBL" id="KIR38251.1"/>
    </source>
</evidence>
<protein>
    <submittedName>
        <fullName evidence="3">Unplaced genomic scaffold supercont1.16, whole genome shotgun sequence</fullName>
    </submittedName>
</protein>
<dbReference type="EMBL" id="KN847911">
    <property type="protein sequence ID" value="KIR38251.1"/>
    <property type="molecule type" value="Genomic_DNA"/>
</dbReference>
<dbReference type="GO" id="GO:0051959">
    <property type="term" value="F:dynein light intermediate chain binding"/>
    <property type="evidence" value="ECO:0007669"/>
    <property type="project" value="TreeGrafter"/>
</dbReference>
<dbReference type="GO" id="GO:0005815">
    <property type="term" value="C:microtubule organizing center"/>
    <property type="evidence" value="ECO:0007669"/>
    <property type="project" value="TreeGrafter"/>
</dbReference>
<feature type="compositionally biased region" description="Basic and acidic residues" evidence="2">
    <location>
        <begin position="309"/>
        <end position="321"/>
    </location>
</feature>
<feature type="coiled-coil region" evidence="1">
    <location>
        <begin position="346"/>
        <end position="415"/>
    </location>
</feature>
<dbReference type="AlphaFoldDB" id="A0A0D0USS9"/>
<evidence type="ECO:0000256" key="1">
    <source>
        <dbReference type="SAM" id="Coils"/>
    </source>
</evidence>
<name>A0A0D0USS9_9TREE</name>
<dbReference type="InterPro" id="IPR036872">
    <property type="entry name" value="CH_dom_sf"/>
</dbReference>
<feature type="region of interest" description="Disordered" evidence="2">
    <location>
        <begin position="164"/>
        <end position="196"/>
    </location>
</feature>
<dbReference type="OrthoDB" id="49395at2759"/>
<dbReference type="PANTHER" id="PTHR18947">
    <property type="entry name" value="HOOK PROTEINS"/>
    <property type="match status" value="1"/>
</dbReference>
<feature type="region of interest" description="Disordered" evidence="2">
    <location>
        <begin position="225"/>
        <end position="257"/>
    </location>
</feature>
<keyword evidence="4" id="KW-1185">Reference proteome</keyword>
<dbReference type="CDD" id="cd22211">
    <property type="entry name" value="HkD_SF"/>
    <property type="match status" value="1"/>
</dbReference>
<gene>
    <name evidence="3" type="ORF">I313_05824</name>
</gene>
<dbReference type="GO" id="GO:0031122">
    <property type="term" value="P:cytoplasmic microtubule organization"/>
    <property type="evidence" value="ECO:0007669"/>
    <property type="project" value="TreeGrafter"/>
</dbReference>